<dbReference type="RefSeq" id="XP_040740100.1">
    <property type="nucleotide sequence ID" value="XM_040892053.1"/>
</dbReference>
<sequence>MALALLPPSLVRPPCQPRTRAARCLFAASNTSSGIRLTPQKTSLSLLSLGVSGGLHAHGLYSGSSSSSSLASAKQEWLSNTHKLRQRIGERGVNRTSGEVKDGLVASALTSRSAQAAQCWLRSAVGNADARLSDLEEQPQAGALRANPRRPQRILRPGHGSLSPTALRRLSGTTSNRWTLRARKSAANHRLCRRWRYAVHARPKLPRTVCALQSHRGITRPAAGCSAASRWMMLALCWRWTR</sequence>
<dbReference type="EMBL" id="MCFD01000018">
    <property type="protein sequence ID" value="ORX66049.1"/>
    <property type="molecule type" value="Genomic_DNA"/>
</dbReference>
<gene>
    <name evidence="1" type="ORF">DL89DRAFT_75947</name>
</gene>
<organism evidence="1 2">
    <name type="scientific">Linderina pennispora</name>
    <dbReference type="NCBI Taxonomy" id="61395"/>
    <lineage>
        <taxon>Eukaryota</taxon>
        <taxon>Fungi</taxon>
        <taxon>Fungi incertae sedis</taxon>
        <taxon>Zoopagomycota</taxon>
        <taxon>Kickxellomycotina</taxon>
        <taxon>Kickxellomycetes</taxon>
        <taxon>Kickxellales</taxon>
        <taxon>Kickxellaceae</taxon>
        <taxon>Linderina</taxon>
    </lineage>
</organism>
<reference evidence="1 2" key="1">
    <citation type="submission" date="2016-07" db="EMBL/GenBank/DDBJ databases">
        <title>Pervasive Adenine N6-methylation of Active Genes in Fungi.</title>
        <authorList>
            <consortium name="DOE Joint Genome Institute"/>
            <person name="Mondo S.J."/>
            <person name="Dannebaum R.O."/>
            <person name="Kuo R.C."/>
            <person name="Labutti K."/>
            <person name="Haridas S."/>
            <person name="Kuo A."/>
            <person name="Salamov A."/>
            <person name="Ahrendt S.R."/>
            <person name="Lipzen A."/>
            <person name="Sullivan W."/>
            <person name="Andreopoulos W.B."/>
            <person name="Clum A."/>
            <person name="Lindquist E."/>
            <person name="Daum C."/>
            <person name="Ramamoorthy G.K."/>
            <person name="Gryganskyi A."/>
            <person name="Culley D."/>
            <person name="Magnuson J.K."/>
            <person name="James T.Y."/>
            <person name="O'Malley M.A."/>
            <person name="Stajich J.E."/>
            <person name="Spatafora J.W."/>
            <person name="Visel A."/>
            <person name="Grigoriev I.V."/>
        </authorList>
    </citation>
    <scope>NUCLEOTIDE SEQUENCE [LARGE SCALE GENOMIC DNA]</scope>
    <source>
        <strain evidence="1 2">ATCC 12442</strain>
    </source>
</reference>
<comment type="caution">
    <text evidence="1">The sequence shown here is derived from an EMBL/GenBank/DDBJ whole genome shotgun (WGS) entry which is preliminary data.</text>
</comment>
<protein>
    <submittedName>
        <fullName evidence="1">Uncharacterized protein</fullName>
    </submittedName>
</protein>
<keyword evidence="2" id="KW-1185">Reference proteome</keyword>
<dbReference type="AlphaFoldDB" id="A0A1Y1VXP2"/>
<dbReference type="Proteomes" id="UP000193922">
    <property type="component" value="Unassembled WGS sequence"/>
</dbReference>
<evidence type="ECO:0000313" key="2">
    <source>
        <dbReference type="Proteomes" id="UP000193922"/>
    </source>
</evidence>
<name>A0A1Y1VXP2_9FUNG</name>
<proteinExistence type="predicted"/>
<dbReference type="GeneID" id="63808701"/>
<accession>A0A1Y1VXP2</accession>
<evidence type="ECO:0000313" key="1">
    <source>
        <dbReference type="EMBL" id="ORX66049.1"/>
    </source>
</evidence>